<evidence type="ECO:0000256" key="6">
    <source>
        <dbReference type="SAM" id="Phobius"/>
    </source>
</evidence>
<sequence>VFRIQDHIKDYLELIEKHKKYGILIYLAIYTICIWLFLPGSLISIAAGFLFKPAILAGAIIIIGDIFGAFGTFIFGRYVFSDWVKAQIK</sequence>
<feature type="transmembrane region" description="Helical" evidence="6">
    <location>
        <begin position="21"/>
        <end position="49"/>
    </location>
</feature>
<dbReference type="OrthoDB" id="166803at2759"/>
<organism evidence="7 8">
    <name type="scientific">Funneliformis caledonium</name>
    <dbReference type="NCBI Taxonomy" id="1117310"/>
    <lineage>
        <taxon>Eukaryota</taxon>
        <taxon>Fungi</taxon>
        <taxon>Fungi incertae sedis</taxon>
        <taxon>Mucoromycota</taxon>
        <taxon>Glomeromycotina</taxon>
        <taxon>Glomeromycetes</taxon>
        <taxon>Glomerales</taxon>
        <taxon>Glomeraceae</taxon>
        <taxon>Funneliformis</taxon>
    </lineage>
</organism>
<keyword evidence="8" id="KW-1185">Reference proteome</keyword>
<comment type="subcellular location">
    <subcellularLocation>
        <location evidence="1">Cell membrane</location>
        <topology evidence="1">Multi-pass membrane protein</topology>
    </subcellularLocation>
</comment>
<reference evidence="7" key="1">
    <citation type="submission" date="2021-06" db="EMBL/GenBank/DDBJ databases">
        <authorList>
            <person name="Kallberg Y."/>
            <person name="Tangrot J."/>
            <person name="Rosling A."/>
        </authorList>
    </citation>
    <scope>NUCLEOTIDE SEQUENCE</scope>
    <source>
        <strain evidence="7">UK204</strain>
    </source>
</reference>
<evidence type="ECO:0000256" key="3">
    <source>
        <dbReference type="ARBA" id="ARBA00022692"/>
    </source>
</evidence>
<feature type="transmembrane region" description="Helical" evidence="6">
    <location>
        <begin position="55"/>
        <end position="80"/>
    </location>
</feature>
<dbReference type="AlphaFoldDB" id="A0A9N9NUU3"/>
<keyword evidence="3 6" id="KW-0812">Transmembrane</keyword>
<dbReference type="PANTHER" id="PTHR12677:SF59">
    <property type="entry name" value="GOLGI APPARATUS MEMBRANE PROTEIN TVP38-RELATED"/>
    <property type="match status" value="1"/>
</dbReference>
<evidence type="ECO:0000256" key="4">
    <source>
        <dbReference type="ARBA" id="ARBA00022989"/>
    </source>
</evidence>
<dbReference type="GO" id="GO:0005886">
    <property type="term" value="C:plasma membrane"/>
    <property type="evidence" value="ECO:0007669"/>
    <property type="project" value="UniProtKB-SubCell"/>
</dbReference>
<dbReference type="PANTHER" id="PTHR12677">
    <property type="entry name" value="GOLGI APPARATUS MEMBRANE PROTEIN TVP38-RELATED"/>
    <property type="match status" value="1"/>
</dbReference>
<comment type="caution">
    <text evidence="7">The sequence shown here is derived from an EMBL/GenBank/DDBJ whole genome shotgun (WGS) entry which is preliminary data.</text>
</comment>
<proteinExistence type="predicted"/>
<evidence type="ECO:0000256" key="5">
    <source>
        <dbReference type="ARBA" id="ARBA00023136"/>
    </source>
</evidence>
<evidence type="ECO:0000313" key="7">
    <source>
        <dbReference type="EMBL" id="CAG8774062.1"/>
    </source>
</evidence>
<dbReference type="InterPro" id="IPR015414">
    <property type="entry name" value="TMEM64"/>
</dbReference>
<accession>A0A9N9NUU3</accession>
<dbReference type="EMBL" id="CAJVPQ010028975">
    <property type="protein sequence ID" value="CAG8774062.1"/>
    <property type="molecule type" value="Genomic_DNA"/>
</dbReference>
<gene>
    <name evidence="7" type="ORF">FCALED_LOCUS17712</name>
</gene>
<name>A0A9N9NUU3_9GLOM</name>
<evidence type="ECO:0000256" key="1">
    <source>
        <dbReference type="ARBA" id="ARBA00004651"/>
    </source>
</evidence>
<keyword evidence="5 6" id="KW-0472">Membrane</keyword>
<keyword evidence="4 6" id="KW-1133">Transmembrane helix</keyword>
<feature type="non-terminal residue" evidence="7">
    <location>
        <position position="89"/>
    </location>
</feature>
<feature type="non-terminal residue" evidence="7">
    <location>
        <position position="1"/>
    </location>
</feature>
<protein>
    <submittedName>
        <fullName evidence="7">8434_t:CDS:1</fullName>
    </submittedName>
</protein>
<evidence type="ECO:0000256" key="2">
    <source>
        <dbReference type="ARBA" id="ARBA00022475"/>
    </source>
</evidence>
<dbReference type="Proteomes" id="UP000789570">
    <property type="component" value="Unassembled WGS sequence"/>
</dbReference>
<keyword evidence="2" id="KW-1003">Cell membrane</keyword>
<evidence type="ECO:0000313" key="8">
    <source>
        <dbReference type="Proteomes" id="UP000789570"/>
    </source>
</evidence>